<feature type="compositionally biased region" description="Basic and acidic residues" evidence="1">
    <location>
        <begin position="313"/>
        <end position="338"/>
    </location>
</feature>
<feature type="region of interest" description="Disordered" evidence="1">
    <location>
        <begin position="350"/>
        <end position="375"/>
    </location>
</feature>
<feature type="region of interest" description="Disordered" evidence="1">
    <location>
        <begin position="91"/>
        <end position="194"/>
    </location>
</feature>
<evidence type="ECO:0000256" key="1">
    <source>
        <dbReference type="SAM" id="MobiDB-lite"/>
    </source>
</evidence>
<dbReference type="EMBL" id="JAUJEA010000016">
    <property type="protein sequence ID" value="MDN5205311.1"/>
    <property type="molecule type" value="Genomic_DNA"/>
</dbReference>
<feature type="compositionally biased region" description="Low complexity" evidence="1">
    <location>
        <begin position="231"/>
        <end position="303"/>
    </location>
</feature>
<evidence type="ECO:0008006" key="4">
    <source>
        <dbReference type="Google" id="ProtNLM"/>
    </source>
</evidence>
<dbReference type="Proteomes" id="UP001172082">
    <property type="component" value="Unassembled WGS sequence"/>
</dbReference>
<keyword evidence="3" id="KW-1185">Reference proteome</keyword>
<accession>A0ABT8KWY4</accession>
<name>A0ABT8KWY4_9BACT</name>
<sequence>MNKEKLFSLINNPATISSSDLEELKDEVNDHPYFQVGHILIAKAFHDSKLLGHQDKLGQAAISIIDRNVLKAIIEDRFHTSEVVAEPAVVNEESKADKEQPIVSEEAEKTEVKAEETKVEETQPEDNKTEEKIEAVTEPETTAEAKEEDKPSETEEIKKDKVTERMSDFEVKTDAKKLQAEVVTNDDKSAEEKDSIYAELEANLKALKNRKTEFKEEKKEEKPAVKKTTTRKTTAASTKAKSTSTTSRTGTTKAKTTSSKASSTQAKKTTATTKKKTTAASSKTTTPRKTTAASKTTTKTTSQPKKKATTRRKSAEDVIDEVKKKQKREVKSQKSKDQIKIIDDFIEKESTLTKRRTPAKEDEKPQDDLSKSSTEVKEDLISENLAIIMVKQGKIDKAKDIYKKLIWKFPQKKAYFATQIEELEKEKN</sequence>
<feature type="region of interest" description="Disordered" evidence="1">
    <location>
        <begin position="208"/>
        <end position="338"/>
    </location>
</feature>
<organism evidence="2 3">
    <name type="scientific">Splendidivirga corallicola</name>
    <dbReference type="NCBI Taxonomy" id="3051826"/>
    <lineage>
        <taxon>Bacteria</taxon>
        <taxon>Pseudomonadati</taxon>
        <taxon>Bacteroidota</taxon>
        <taxon>Cytophagia</taxon>
        <taxon>Cytophagales</taxon>
        <taxon>Splendidivirgaceae</taxon>
        <taxon>Splendidivirga</taxon>
    </lineage>
</organism>
<proteinExistence type="predicted"/>
<evidence type="ECO:0000313" key="3">
    <source>
        <dbReference type="Proteomes" id="UP001172082"/>
    </source>
</evidence>
<feature type="compositionally biased region" description="Basic and acidic residues" evidence="1">
    <location>
        <begin position="92"/>
        <end position="135"/>
    </location>
</feature>
<comment type="caution">
    <text evidence="2">The sequence shown here is derived from an EMBL/GenBank/DDBJ whole genome shotgun (WGS) entry which is preliminary data.</text>
</comment>
<gene>
    <name evidence="2" type="ORF">QQ008_28260</name>
</gene>
<feature type="compositionally biased region" description="Basic and acidic residues" evidence="1">
    <location>
        <begin position="210"/>
        <end position="224"/>
    </location>
</feature>
<protein>
    <recommendedName>
        <fullName evidence="4">Tetratricopeptide repeat protein</fullName>
    </recommendedName>
</protein>
<feature type="compositionally biased region" description="Basic and acidic residues" evidence="1">
    <location>
        <begin position="143"/>
        <end position="194"/>
    </location>
</feature>
<evidence type="ECO:0000313" key="2">
    <source>
        <dbReference type="EMBL" id="MDN5205311.1"/>
    </source>
</evidence>
<dbReference type="RefSeq" id="WP_346755333.1">
    <property type="nucleotide sequence ID" value="NZ_JAUJEA010000016.1"/>
</dbReference>
<reference evidence="2" key="1">
    <citation type="submission" date="2023-06" db="EMBL/GenBank/DDBJ databases">
        <title>Genomic of Parafulvivirga corallium.</title>
        <authorList>
            <person name="Wang G."/>
        </authorList>
    </citation>
    <scope>NUCLEOTIDE SEQUENCE</scope>
    <source>
        <strain evidence="2">BMA10</strain>
    </source>
</reference>